<accession>A0A0F9I1I3</accession>
<feature type="domain" description="LITAF" evidence="2">
    <location>
        <begin position="8"/>
        <end position="70"/>
    </location>
</feature>
<evidence type="ECO:0000259" key="2">
    <source>
        <dbReference type="Pfam" id="PF10601"/>
    </source>
</evidence>
<name>A0A0F9I1I3_9ZZZZ</name>
<keyword evidence="1" id="KW-0812">Transmembrane</keyword>
<keyword evidence="1" id="KW-1133">Transmembrane helix</keyword>
<proteinExistence type="predicted"/>
<gene>
    <name evidence="3" type="ORF">LCGC14_1932100</name>
</gene>
<dbReference type="Pfam" id="PF10601">
    <property type="entry name" value="zf-LITAF-like"/>
    <property type="match status" value="1"/>
</dbReference>
<dbReference type="InterPro" id="IPR006629">
    <property type="entry name" value="LITAF"/>
</dbReference>
<protein>
    <recommendedName>
        <fullName evidence="2">LITAF domain-containing protein</fullName>
    </recommendedName>
</protein>
<evidence type="ECO:0000256" key="1">
    <source>
        <dbReference type="SAM" id="Phobius"/>
    </source>
</evidence>
<feature type="transmembrane region" description="Helical" evidence="1">
    <location>
        <begin position="28"/>
        <end position="53"/>
    </location>
</feature>
<organism evidence="3">
    <name type="scientific">marine sediment metagenome</name>
    <dbReference type="NCBI Taxonomy" id="412755"/>
    <lineage>
        <taxon>unclassified sequences</taxon>
        <taxon>metagenomes</taxon>
        <taxon>ecological metagenomes</taxon>
    </lineage>
</organism>
<reference evidence="3" key="1">
    <citation type="journal article" date="2015" name="Nature">
        <title>Complex archaea that bridge the gap between prokaryotes and eukaryotes.</title>
        <authorList>
            <person name="Spang A."/>
            <person name="Saw J.H."/>
            <person name="Jorgensen S.L."/>
            <person name="Zaremba-Niedzwiedzka K."/>
            <person name="Martijn J."/>
            <person name="Lind A.E."/>
            <person name="van Eijk R."/>
            <person name="Schleper C."/>
            <person name="Guy L."/>
            <person name="Ettema T.J."/>
        </authorList>
    </citation>
    <scope>NUCLEOTIDE SEQUENCE</scope>
</reference>
<evidence type="ECO:0000313" key="3">
    <source>
        <dbReference type="EMBL" id="KKL87700.1"/>
    </source>
</evidence>
<dbReference type="AlphaFoldDB" id="A0A0F9I1I3"/>
<dbReference type="EMBL" id="LAZR01020763">
    <property type="protein sequence ID" value="KKL87700.1"/>
    <property type="molecule type" value="Genomic_DNA"/>
</dbReference>
<keyword evidence="1" id="KW-0472">Membrane</keyword>
<sequence>MFKKYNFAYCSNCEKEVKPKRKPMDNMYINVWVLIIIFSLGLAIIPFLIYHFVISKSDRCQNCQSHVKFYATKEEIPDPKSQIIRILKTIENEKKEEESIQVEEFCVFCGEKLLWMSKFCENCGSSLEE</sequence>
<comment type="caution">
    <text evidence="3">The sequence shown here is derived from an EMBL/GenBank/DDBJ whole genome shotgun (WGS) entry which is preliminary data.</text>
</comment>